<protein>
    <submittedName>
        <fullName evidence="2">Uncharacterized protein</fullName>
    </submittedName>
</protein>
<dbReference type="AlphaFoldDB" id="A0A131YCS2"/>
<reference evidence="2" key="1">
    <citation type="journal article" date="2016" name="Ticks Tick Borne Dis.">
        <title>De novo assembly and annotation of the salivary gland transcriptome of Rhipicephalus appendiculatus male and female ticks during blood feeding.</title>
        <authorList>
            <person name="de Castro M.H."/>
            <person name="de Klerk D."/>
            <person name="Pienaar R."/>
            <person name="Latif A.A."/>
            <person name="Rees D.J."/>
            <person name="Mans B.J."/>
        </authorList>
    </citation>
    <scope>NUCLEOTIDE SEQUENCE</scope>
    <source>
        <tissue evidence="2">Salivary glands</tissue>
    </source>
</reference>
<evidence type="ECO:0000313" key="2">
    <source>
        <dbReference type="EMBL" id="JAP76295.1"/>
    </source>
</evidence>
<sequence length="80" mass="8741">MSRVDHFFASLVMRHTTFLPLLLLNVCGASQLQLLKCLWPTAKEDSLGKGIKGKLKNQLRGARSQGLLWLSPPGGRDPGA</sequence>
<feature type="signal peptide" evidence="1">
    <location>
        <begin position="1"/>
        <end position="29"/>
    </location>
</feature>
<name>A0A131YCS2_RHIAP</name>
<evidence type="ECO:0000256" key="1">
    <source>
        <dbReference type="SAM" id="SignalP"/>
    </source>
</evidence>
<accession>A0A131YCS2</accession>
<organism evidence="2">
    <name type="scientific">Rhipicephalus appendiculatus</name>
    <name type="common">Brown ear tick</name>
    <dbReference type="NCBI Taxonomy" id="34631"/>
    <lineage>
        <taxon>Eukaryota</taxon>
        <taxon>Metazoa</taxon>
        <taxon>Ecdysozoa</taxon>
        <taxon>Arthropoda</taxon>
        <taxon>Chelicerata</taxon>
        <taxon>Arachnida</taxon>
        <taxon>Acari</taxon>
        <taxon>Parasitiformes</taxon>
        <taxon>Ixodida</taxon>
        <taxon>Ixodoidea</taxon>
        <taxon>Ixodidae</taxon>
        <taxon>Rhipicephalinae</taxon>
        <taxon>Rhipicephalus</taxon>
        <taxon>Rhipicephalus</taxon>
    </lineage>
</organism>
<proteinExistence type="predicted"/>
<feature type="chain" id="PRO_5007284691" evidence="1">
    <location>
        <begin position="30"/>
        <end position="80"/>
    </location>
</feature>
<dbReference type="EMBL" id="GEDV01012262">
    <property type="protein sequence ID" value="JAP76295.1"/>
    <property type="molecule type" value="Transcribed_RNA"/>
</dbReference>
<keyword evidence="1" id="KW-0732">Signal</keyword>